<sequence>MQVNVQRVAGVQTTVYPVGHLLNDSMQAVIPALFPILETSMNLSYTQIGRIAFTLNMTSSVMQPVVGLFTDRTPSPYFLPLGMAASLLGMIGLAFAPHFFFVLLSIHLFQNQTSLLQSHQLQVHLSHLGLLLPLKYPLFFILSVFKKL</sequence>
<feature type="transmembrane region" description="Helical" evidence="1">
    <location>
        <begin position="77"/>
        <end position="104"/>
    </location>
</feature>
<dbReference type="PANTHER" id="PTHR43129">
    <property type="entry name" value="FOSMIDOMYCIN RESISTANCE PROTEIN"/>
    <property type="match status" value="1"/>
</dbReference>
<accession>A0A1B7KRV9</accession>
<keyword evidence="1" id="KW-0812">Transmembrane</keyword>
<evidence type="ECO:0000313" key="2">
    <source>
        <dbReference type="EMBL" id="OAT72827.1"/>
    </source>
</evidence>
<keyword evidence="1" id="KW-1133">Transmembrane helix</keyword>
<dbReference type="InterPro" id="IPR036259">
    <property type="entry name" value="MFS_trans_sf"/>
</dbReference>
<proteinExistence type="predicted"/>
<evidence type="ECO:0000313" key="3">
    <source>
        <dbReference type="Proteomes" id="UP000078290"/>
    </source>
</evidence>
<protein>
    <submittedName>
        <fullName evidence="2">Uncharacterized protein</fullName>
    </submittedName>
</protein>
<dbReference type="GO" id="GO:0005886">
    <property type="term" value="C:plasma membrane"/>
    <property type="evidence" value="ECO:0007669"/>
    <property type="project" value="TreeGrafter"/>
</dbReference>
<dbReference type="AlphaFoldDB" id="A0A1B7KRV9"/>
<reference evidence="3" key="1">
    <citation type="submission" date="2016-05" db="EMBL/GenBank/DDBJ databases">
        <authorList>
            <person name="Wang W."/>
            <person name="Zhu L."/>
        </authorList>
    </citation>
    <scope>NUCLEOTIDE SEQUENCE [LARGE SCALE GENOMIC DNA]</scope>
    <source>
        <strain evidence="3">W-2</strain>
    </source>
</reference>
<comment type="caution">
    <text evidence="2">The sequence shown here is derived from an EMBL/GenBank/DDBJ whole genome shotgun (WGS) entry which is preliminary data.</text>
</comment>
<dbReference type="Gene3D" id="1.20.1250.20">
    <property type="entry name" value="MFS general substrate transporter like domains"/>
    <property type="match status" value="1"/>
</dbReference>
<dbReference type="Proteomes" id="UP000078290">
    <property type="component" value="Unassembled WGS sequence"/>
</dbReference>
<dbReference type="EMBL" id="LXMA01000023">
    <property type="protein sequence ID" value="OAT72827.1"/>
    <property type="molecule type" value="Genomic_DNA"/>
</dbReference>
<name>A0A1B7KRV9_PARTM</name>
<keyword evidence="1" id="KW-0472">Membrane</keyword>
<dbReference type="SUPFAM" id="SSF103473">
    <property type="entry name" value="MFS general substrate transporter"/>
    <property type="match status" value="1"/>
</dbReference>
<organism evidence="2 3">
    <name type="scientific">Parageobacillus thermoglucosidasius</name>
    <name type="common">Geobacillus thermoglucosidasius</name>
    <dbReference type="NCBI Taxonomy" id="1426"/>
    <lineage>
        <taxon>Bacteria</taxon>
        <taxon>Bacillati</taxon>
        <taxon>Bacillota</taxon>
        <taxon>Bacilli</taxon>
        <taxon>Bacillales</taxon>
        <taxon>Anoxybacillaceae</taxon>
        <taxon>Parageobacillus</taxon>
    </lineage>
</organism>
<feature type="transmembrane region" description="Helical" evidence="1">
    <location>
        <begin position="125"/>
        <end position="145"/>
    </location>
</feature>
<dbReference type="PANTHER" id="PTHR43129:SF1">
    <property type="entry name" value="FOSMIDOMYCIN RESISTANCE PROTEIN"/>
    <property type="match status" value="1"/>
</dbReference>
<gene>
    <name evidence="2" type="ORF">A7K69_07780</name>
</gene>
<evidence type="ECO:0000256" key="1">
    <source>
        <dbReference type="SAM" id="Phobius"/>
    </source>
</evidence>